<sequence length="366" mass="40377">MSLPPLPPLNLIIERLPAIFPEGTENRNYVIREMAAKTIFVMFYTGAIEGADRWVRPSQITGMSDIQAALTDEDSREAWAKMSLEQKNWRPASAWYAVDSREPVRDETLRNGLVSLRAVLARPGIPTTSSKPKHALEASFARLFDPSLMYEELEAAVLAWQESHLSKAALSRLRLVKHGATVATDAVKINFPNGETRSLSPGPSSVITKSVIEEFAPRFLNQPAVLWLSESGNKVVSRDETLALALGFKIDASKALPDIILVDLGSDAGGADMFVLFVEVVASDGPINRDRKLALKAISAESSFDEKNLMFLTAFMDRASAPFRKCIAELAWGSYAWCASEPDHIIELREGPSDKLFDIQFGQLIK</sequence>
<name>A0A1X0N4A8_9PSED</name>
<evidence type="ECO:0000259" key="2">
    <source>
        <dbReference type="Pfam" id="PF17728"/>
    </source>
</evidence>
<dbReference type="GO" id="GO:0003677">
    <property type="term" value="F:DNA binding"/>
    <property type="evidence" value="ECO:0007669"/>
    <property type="project" value="InterPro"/>
</dbReference>
<keyword evidence="3" id="KW-0378">Hydrolase</keyword>
<dbReference type="RefSeq" id="WP_083184389.1">
    <property type="nucleotide sequence ID" value="NZ_CBCRZR010000024.1"/>
</dbReference>
<accession>A0A1X0N4A8</accession>
<feature type="domain" description="BsuBI/PstI restriction endonuclease HTH" evidence="2">
    <location>
        <begin position="11"/>
        <end position="170"/>
    </location>
</feature>
<proteinExistence type="predicted"/>
<dbReference type="Pfam" id="PF06616">
    <property type="entry name" value="BsuBI_PstI_RE"/>
    <property type="match status" value="1"/>
</dbReference>
<dbReference type="GO" id="GO:0009036">
    <property type="term" value="F:type II site-specific deoxyribonuclease activity"/>
    <property type="evidence" value="ECO:0007669"/>
    <property type="project" value="InterPro"/>
</dbReference>
<evidence type="ECO:0000313" key="3">
    <source>
        <dbReference type="EMBL" id="ORC57681.1"/>
    </source>
</evidence>
<dbReference type="OrthoDB" id="9798907at2"/>
<feature type="domain" description="BsuBI/PstI restriction endonuclease" evidence="1">
    <location>
        <begin position="187"/>
        <end position="349"/>
    </location>
</feature>
<evidence type="ECO:0000313" key="4">
    <source>
        <dbReference type="Proteomes" id="UP000192815"/>
    </source>
</evidence>
<evidence type="ECO:0000259" key="1">
    <source>
        <dbReference type="Pfam" id="PF06616"/>
    </source>
</evidence>
<keyword evidence="3" id="KW-0255">Endonuclease</keyword>
<protein>
    <submittedName>
        <fullName evidence="3">Restriction endonuclease</fullName>
    </submittedName>
</protein>
<dbReference type="AlphaFoldDB" id="A0A1X0N4A8"/>
<dbReference type="InterPro" id="IPR009528">
    <property type="entry name" value="Restrct_endonuc_II_BsuBI_C"/>
</dbReference>
<dbReference type="STRING" id="1958950.BZK31_18550"/>
<organism evidence="3 4">
    <name type="scientific">Pseudomonas floridensis</name>
    <dbReference type="NCBI Taxonomy" id="1958950"/>
    <lineage>
        <taxon>Bacteria</taxon>
        <taxon>Pseudomonadati</taxon>
        <taxon>Pseudomonadota</taxon>
        <taxon>Gammaproteobacteria</taxon>
        <taxon>Pseudomonadales</taxon>
        <taxon>Pseudomonadaceae</taxon>
        <taxon>Pseudomonas</taxon>
    </lineage>
</organism>
<dbReference type="GO" id="GO:0009307">
    <property type="term" value="P:DNA restriction-modification system"/>
    <property type="evidence" value="ECO:0007669"/>
    <property type="project" value="InterPro"/>
</dbReference>
<dbReference type="Pfam" id="PF17728">
    <property type="entry name" value="BsuBI_PstI_RE_N"/>
    <property type="match status" value="1"/>
</dbReference>
<dbReference type="Proteomes" id="UP000192815">
    <property type="component" value="Unassembled WGS sequence"/>
</dbReference>
<dbReference type="InterPro" id="IPR041454">
    <property type="entry name" value="BsuBI/PstI_N"/>
</dbReference>
<dbReference type="Gene3D" id="3.40.1350.80">
    <property type="match status" value="1"/>
</dbReference>
<gene>
    <name evidence="3" type="ORF">BZK31_18550</name>
</gene>
<dbReference type="EMBL" id="MUIO01000075">
    <property type="protein sequence ID" value="ORC57681.1"/>
    <property type="molecule type" value="Genomic_DNA"/>
</dbReference>
<dbReference type="GO" id="GO:0000287">
    <property type="term" value="F:magnesium ion binding"/>
    <property type="evidence" value="ECO:0007669"/>
    <property type="project" value="InterPro"/>
</dbReference>
<reference evidence="4" key="1">
    <citation type="submission" date="2017-02" db="EMBL/GenBank/DDBJ databases">
        <title>Pseudomonas floridae sp. nov., a novel pathogenic bacterial species isolated from tomato.</title>
        <authorList>
            <person name="Timilsina S."/>
            <person name="Vallad G.E."/>
            <person name="Jones J.B."/>
        </authorList>
    </citation>
    <scope>NUCLEOTIDE SEQUENCE [LARGE SCALE GENOMIC DNA]</scope>
    <source>
        <strain evidence="4">GEV388</strain>
    </source>
</reference>
<comment type="caution">
    <text evidence="3">The sequence shown here is derived from an EMBL/GenBank/DDBJ whole genome shotgun (WGS) entry which is preliminary data.</text>
</comment>
<dbReference type="InterPro" id="IPR041963">
    <property type="entry name" value="BsuBI/PstI_C_sf"/>
</dbReference>
<keyword evidence="4" id="KW-1185">Reference proteome</keyword>
<keyword evidence="3" id="KW-0540">Nuclease</keyword>